<name>A0A2S5TD44_9GAMM</name>
<evidence type="ECO:0000256" key="3">
    <source>
        <dbReference type="ARBA" id="ARBA00023235"/>
    </source>
</evidence>
<comment type="caution">
    <text evidence="4">The sequence shown here is derived from an EMBL/GenBank/DDBJ whole genome shotgun (WGS) entry which is preliminary data.</text>
</comment>
<sequence length="257" mass="28057">MTNEHVLTELQDRVFTIRMNRLDKKNALTTAMYEGITAALLKAEADPEVRVILLAGSADCFTSGNDLADFLQNPPKGEDSAVARFMRTLATAKKPVVAAVGGFAVGVGTTLLLHCDLVYAGDKTRFHLPFVNIGICPEFASTYILPRLMGHQKAAELCLLAEPFDAATALEAGLVNAVLPNEQVEAKARESALKLAAQPPNALRTSKALLKRWREDLVVDAIRIEADKFIPMLGMPEAREAMGAFMQKRKPDFSRFS</sequence>
<evidence type="ECO:0000313" key="5">
    <source>
        <dbReference type="Proteomes" id="UP000238220"/>
    </source>
</evidence>
<comment type="subcellular location">
    <subcellularLocation>
        <location evidence="1">Peroxisome</location>
    </subcellularLocation>
</comment>
<dbReference type="AlphaFoldDB" id="A0A2S5TD44"/>
<dbReference type="CDD" id="cd06558">
    <property type="entry name" value="crotonase-like"/>
    <property type="match status" value="1"/>
</dbReference>
<evidence type="ECO:0000256" key="1">
    <source>
        <dbReference type="ARBA" id="ARBA00004275"/>
    </source>
</evidence>
<proteinExistence type="predicted"/>
<dbReference type="Proteomes" id="UP000238220">
    <property type="component" value="Unassembled WGS sequence"/>
</dbReference>
<dbReference type="Gene3D" id="3.90.226.10">
    <property type="entry name" value="2-enoyl-CoA Hydratase, Chain A, domain 1"/>
    <property type="match status" value="1"/>
</dbReference>
<reference evidence="4 5" key="1">
    <citation type="submission" date="2018-02" db="EMBL/GenBank/DDBJ databases">
        <title>Genome sequencing of Solimonas sp. HR-BB.</title>
        <authorList>
            <person name="Lee Y."/>
            <person name="Jeon C.O."/>
        </authorList>
    </citation>
    <scope>NUCLEOTIDE SEQUENCE [LARGE SCALE GENOMIC DNA]</scope>
    <source>
        <strain evidence="4 5">HR-BB</strain>
    </source>
</reference>
<gene>
    <name evidence="4" type="ORF">C3942_15970</name>
</gene>
<accession>A0A2S5TD44</accession>
<evidence type="ECO:0000313" key="4">
    <source>
        <dbReference type="EMBL" id="PPE72919.1"/>
    </source>
</evidence>
<organism evidence="4 5">
    <name type="scientific">Solimonas fluminis</name>
    <dbReference type="NCBI Taxonomy" id="2086571"/>
    <lineage>
        <taxon>Bacteria</taxon>
        <taxon>Pseudomonadati</taxon>
        <taxon>Pseudomonadota</taxon>
        <taxon>Gammaproteobacteria</taxon>
        <taxon>Nevskiales</taxon>
        <taxon>Nevskiaceae</taxon>
        <taxon>Solimonas</taxon>
    </lineage>
</organism>
<dbReference type="OrthoDB" id="9797151at2"/>
<dbReference type="PANTHER" id="PTHR43684:SF1">
    <property type="entry name" value="ENOYL-COA DELTA ISOMERASE 2"/>
    <property type="match status" value="1"/>
</dbReference>
<protein>
    <submittedName>
        <fullName evidence="4">Enoyl-CoA hydratase</fullName>
    </submittedName>
</protein>
<dbReference type="RefSeq" id="WP_104231363.1">
    <property type="nucleotide sequence ID" value="NZ_PSNW01000009.1"/>
</dbReference>
<dbReference type="Pfam" id="PF00378">
    <property type="entry name" value="ECH_1"/>
    <property type="match status" value="1"/>
</dbReference>
<dbReference type="GO" id="GO:0004165">
    <property type="term" value="F:delta(3)-delta(2)-enoyl-CoA isomerase activity"/>
    <property type="evidence" value="ECO:0007669"/>
    <property type="project" value="UniProtKB-ARBA"/>
</dbReference>
<dbReference type="InterPro" id="IPR001753">
    <property type="entry name" value="Enoyl-CoA_hydra/iso"/>
</dbReference>
<keyword evidence="2" id="KW-0576">Peroxisome</keyword>
<dbReference type="SUPFAM" id="SSF52096">
    <property type="entry name" value="ClpP/crotonase"/>
    <property type="match status" value="1"/>
</dbReference>
<keyword evidence="5" id="KW-1185">Reference proteome</keyword>
<dbReference type="InterPro" id="IPR051053">
    <property type="entry name" value="ECH/Chromodomain_protein"/>
</dbReference>
<dbReference type="InterPro" id="IPR029045">
    <property type="entry name" value="ClpP/crotonase-like_dom_sf"/>
</dbReference>
<dbReference type="EMBL" id="PSNW01000009">
    <property type="protein sequence ID" value="PPE72919.1"/>
    <property type="molecule type" value="Genomic_DNA"/>
</dbReference>
<dbReference type="PANTHER" id="PTHR43684">
    <property type="match status" value="1"/>
</dbReference>
<evidence type="ECO:0000256" key="2">
    <source>
        <dbReference type="ARBA" id="ARBA00023140"/>
    </source>
</evidence>
<keyword evidence="3" id="KW-0413">Isomerase</keyword>